<dbReference type="InterPro" id="IPR029028">
    <property type="entry name" value="Alpha/beta_knot_MTases"/>
</dbReference>
<dbReference type="InterPro" id="IPR016009">
    <property type="entry name" value="tRNA_MeTrfase_TRMD/TRM10"/>
</dbReference>
<dbReference type="PANTHER" id="PTHR46417:SF1">
    <property type="entry name" value="TRNA (GUANINE-N(1)-)-METHYLTRANSFERASE"/>
    <property type="match status" value="1"/>
</dbReference>
<evidence type="ECO:0000256" key="8">
    <source>
        <dbReference type="ARBA" id="ARBA00022603"/>
    </source>
</evidence>
<dbReference type="EC" id="2.1.1.228" evidence="5 15"/>
<dbReference type="PANTHER" id="PTHR46417">
    <property type="entry name" value="TRNA (GUANINE-N(1)-)-METHYLTRANSFERASE"/>
    <property type="match status" value="1"/>
</dbReference>
<dbReference type="FunFam" id="3.40.1280.10:FF:000001">
    <property type="entry name" value="tRNA (guanine-N(1)-)-methyltransferase"/>
    <property type="match status" value="1"/>
</dbReference>
<dbReference type="GO" id="GO:0052906">
    <property type="term" value="F:tRNA (guanine(37)-N1)-methyltransferase activity"/>
    <property type="evidence" value="ECO:0007669"/>
    <property type="project" value="UniProtKB-UniRule"/>
</dbReference>
<feature type="domain" description="tRNA methyltransferase TRMD/TRM10-type" evidence="18">
    <location>
        <begin position="1"/>
        <end position="213"/>
    </location>
</feature>
<reference evidence="19" key="1">
    <citation type="journal article" date="2023" name="ISME J.">
        <title>Emergence of putative energy parasites within Clostridia revealed by genome analysis of a novel endosymbiotic clade.</title>
        <authorList>
            <person name="Takahashi K."/>
            <person name="Kuwahara H."/>
            <person name="Horikawa Y."/>
            <person name="Izawa K."/>
            <person name="Kato D."/>
            <person name="Inagaki T."/>
            <person name="Yuki M."/>
            <person name="Ohkuma M."/>
            <person name="Hongoh Y."/>
        </authorList>
    </citation>
    <scope>NUCLEOTIDE SEQUENCE</scope>
    <source>
        <strain evidence="19">RsTa-C01</strain>
    </source>
</reference>
<dbReference type="SUPFAM" id="SSF75217">
    <property type="entry name" value="alpha/beta knot"/>
    <property type="match status" value="1"/>
</dbReference>
<evidence type="ECO:0000256" key="14">
    <source>
        <dbReference type="ARBA" id="ARBA00047783"/>
    </source>
</evidence>
<protein>
    <recommendedName>
        <fullName evidence="6 15">tRNA (guanine-N(1)-)-methyltransferase</fullName>
        <ecNumber evidence="5 15">2.1.1.228</ecNumber>
    </recommendedName>
    <alternativeName>
        <fullName evidence="12 15">M1G-methyltransferase</fullName>
    </alternativeName>
    <alternativeName>
        <fullName evidence="13 15">tRNA [GM37] methyltransferase</fullName>
    </alternativeName>
</protein>
<feature type="binding site" evidence="16">
    <location>
        <begin position="133"/>
        <end position="138"/>
    </location>
    <ligand>
        <name>S-adenosyl-L-methionine</name>
        <dbReference type="ChEBI" id="CHEBI:59789"/>
    </ligand>
</feature>
<dbReference type="Gene3D" id="3.40.1280.10">
    <property type="match status" value="1"/>
</dbReference>
<dbReference type="InterPro" id="IPR029026">
    <property type="entry name" value="tRNA_m1G_MTases_N"/>
</dbReference>
<dbReference type="InterPro" id="IPR002649">
    <property type="entry name" value="tRNA_m1G_MeTrfase_TrmD"/>
</dbReference>
<dbReference type="Gene3D" id="1.10.1270.20">
    <property type="entry name" value="tRNA(m1g37)methyltransferase, domain 2"/>
    <property type="match status" value="1"/>
</dbReference>
<sequence>MTVDIITLFPEIIEFVISRSVTGRAIKKKFLDIEYHQLREFTDDRHKRVDGKPYGGGKGMLLKAEPIFKCFEFICNCRKIIPKLIYMSPKGKVLTQQKAKELTNNSNICILCGHYEGIDERIITSIVNEQISIGEYVLTGGEIPALVLLDTMFRLVPGVLSDNECFEDESFYNGKTLEYPQYTRPYNWRENKVPDVLLSGNHKEIKNWKTKNSDYDSE</sequence>
<dbReference type="Pfam" id="PF01746">
    <property type="entry name" value="tRNA_m1G_MT"/>
    <property type="match status" value="1"/>
</dbReference>
<evidence type="ECO:0000256" key="11">
    <source>
        <dbReference type="ARBA" id="ARBA00022694"/>
    </source>
</evidence>
<dbReference type="GO" id="GO:0005829">
    <property type="term" value="C:cytosol"/>
    <property type="evidence" value="ECO:0007669"/>
    <property type="project" value="TreeGrafter"/>
</dbReference>
<comment type="function">
    <text evidence="1 15 17">Specifically methylates guanosine-37 in various tRNAs.</text>
</comment>
<evidence type="ECO:0000256" key="10">
    <source>
        <dbReference type="ARBA" id="ARBA00022691"/>
    </source>
</evidence>
<dbReference type="GO" id="GO:0002939">
    <property type="term" value="P:tRNA N1-guanine methylation"/>
    <property type="evidence" value="ECO:0007669"/>
    <property type="project" value="TreeGrafter"/>
</dbReference>
<keyword evidence="10 15" id="KW-0949">S-adenosyl-L-methionine</keyword>
<dbReference type="CDD" id="cd18080">
    <property type="entry name" value="TrmD-like"/>
    <property type="match status" value="1"/>
</dbReference>
<keyword evidence="7 15" id="KW-0963">Cytoplasm</keyword>
<dbReference type="InterPro" id="IPR023148">
    <property type="entry name" value="tRNA_m1G_MeTrfase_C_sf"/>
</dbReference>
<evidence type="ECO:0000256" key="6">
    <source>
        <dbReference type="ARBA" id="ARBA00014679"/>
    </source>
</evidence>
<dbReference type="Proteomes" id="UP001335720">
    <property type="component" value="Chromosome"/>
</dbReference>
<evidence type="ECO:0000256" key="4">
    <source>
        <dbReference type="ARBA" id="ARBA00011738"/>
    </source>
</evidence>
<dbReference type="PIRSF" id="PIRSF000386">
    <property type="entry name" value="tRNA_mtase"/>
    <property type="match status" value="1"/>
</dbReference>
<feature type="binding site" evidence="15 16">
    <location>
        <position position="113"/>
    </location>
    <ligand>
        <name>S-adenosyl-L-methionine</name>
        <dbReference type="ChEBI" id="CHEBI:59789"/>
    </ligand>
</feature>
<keyword evidence="11 15" id="KW-0819">tRNA processing</keyword>
<evidence type="ECO:0000313" key="19">
    <source>
        <dbReference type="EMBL" id="BED92889.1"/>
    </source>
</evidence>
<evidence type="ECO:0000256" key="12">
    <source>
        <dbReference type="ARBA" id="ARBA00029736"/>
    </source>
</evidence>
<dbReference type="AlphaFoldDB" id="A0AA48I6C6"/>
<dbReference type="KEGG" id="ptrh:RsTaC01_0790"/>
<evidence type="ECO:0000256" key="17">
    <source>
        <dbReference type="RuleBase" id="RU003464"/>
    </source>
</evidence>
<accession>A0AA48I6C6</accession>
<keyword evidence="8 15" id="KW-0489">Methyltransferase</keyword>
<evidence type="ECO:0000256" key="13">
    <source>
        <dbReference type="ARBA" id="ARBA00033392"/>
    </source>
</evidence>
<dbReference type="NCBIfam" id="TIGR00088">
    <property type="entry name" value="trmD"/>
    <property type="match status" value="1"/>
</dbReference>
<evidence type="ECO:0000256" key="1">
    <source>
        <dbReference type="ARBA" id="ARBA00002634"/>
    </source>
</evidence>
<gene>
    <name evidence="15" type="primary">trmD</name>
    <name evidence="19" type="ORF">RsTaC01_0790</name>
</gene>
<comment type="subcellular location">
    <subcellularLocation>
        <location evidence="2 15 17">Cytoplasm</location>
    </subcellularLocation>
</comment>
<evidence type="ECO:0000259" key="18">
    <source>
        <dbReference type="Pfam" id="PF01746"/>
    </source>
</evidence>
<organism evidence="19">
    <name type="scientific">Candidatus Paraimprobicoccus trichonymphae</name>
    <dbReference type="NCBI Taxonomy" id="3033793"/>
    <lineage>
        <taxon>Bacteria</taxon>
        <taxon>Bacillati</taxon>
        <taxon>Bacillota</taxon>
        <taxon>Clostridia</taxon>
        <taxon>Candidatus Paraimprobicoccus</taxon>
    </lineage>
</organism>
<evidence type="ECO:0000256" key="7">
    <source>
        <dbReference type="ARBA" id="ARBA00022490"/>
    </source>
</evidence>
<keyword evidence="9 15" id="KW-0808">Transferase</keyword>
<name>A0AA48I6C6_9FIRM</name>
<comment type="subunit">
    <text evidence="4 15 17">Homodimer.</text>
</comment>
<evidence type="ECO:0000256" key="9">
    <source>
        <dbReference type="ARBA" id="ARBA00022679"/>
    </source>
</evidence>
<evidence type="ECO:0000256" key="5">
    <source>
        <dbReference type="ARBA" id="ARBA00012807"/>
    </source>
</evidence>
<evidence type="ECO:0000256" key="16">
    <source>
        <dbReference type="PIRSR" id="PIRSR000386-1"/>
    </source>
</evidence>
<evidence type="ECO:0000256" key="15">
    <source>
        <dbReference type="HAMAP-Rule" id="MF_00605"/>
    </source>
</evidence>
<evidence type="ECO:0000256" key="3">
    <source>
        <dbReference type="ARBA" id="ARBA00007630"/>
    </source>
</evidence>
<comment type="similarity">
    <text evidence="3 15 17">Belongs to the RNA methyltransferase TrmD family.</text>
</comment>
<comment type="catalytic activity">
    <reaction evidence="14 15 17">
        <text>guanosine(37) in tRNA + S-adenosyl-L-methionine = N(1)-methylguanosine(37) in tRNA + S-adenosyl-L-homocysteine + H(+)</text>
        <dbReference type="Rhea" id="RHEA:36899"/>
        <dbReference type="Rhea" id="RHEA-COMP:10145"/>
        <dbReference type="Rhea" id="RHEA-COMP:10147"/>
        <dbReference type="ChEBI" id="CHEBI:15378"/>
        <dbReference type="ChEBI" id="CHEBI:57856"/>
        <dbReference type="ChEBI" id="CHEBI:59789"/>
        <dbReference type="ChEBI" id="CHEBI:73542"/>
        <dbReference type="ChEBI" id="CHEBI:74269"/>
        <dbReference type="EC" id="2.1.1.228"/>
    </reaction>
</comment>
<dbReference type="EMBL" id="AP027925">
    <property type="protein sequence ID" value="BED92889.1"/>
    <property type="molecule type" value="Genomic_DNA"/>
</dbReference>
<comment type="caution">
    <text evidence="15">Lacks conserved residue(s) required for the propagation of feature annotation.</text>
</comment>
<evidence type="ECO:0000256" key="2">
    <source>
        <dbReference type="ARBA" id="ARBA00004496"/>
    </source>
</evidence>
<dbReference type="NCBIfam" id="NF000648">
    <property type="entry name" value="PRK00026.1"/>
    <property type="match status" value="1"/>
</dbReference>
<proteinExistence type="inferred from homology"/>
<dbReference type="HAMAP" id="MF_00605">
    <property type="entry name" value="TrmD"/>
    <property type="match status" value="1"/>
</dbReference>